<dbReference type="RefSeq" id="XP_001887916.1">
    <property type="nucleotide sequence ID" value="XM_001887881.1"/>
</dbReference>
<evidence type="ECO:0000313" key="2">
    <source>
        <dbReference type="Proteomes" id="UP000001194"/>
    </source>
</evidence>
<dbReference type="EMBL" id="DS547139">
    <property type="protein sequence ID" value="EDR01371.1"/>
    <property type="molecule type" value="Genomic_DNA"/>
</dbReference>
<keyword evidence="2" id="KW-1185">Reference proteome</keyword>
<proteinExistence type="predicted"/>
<dbReference type="AlphaFoldDB" id="B0DVF2"/>
<evidence type="ECO:0000313" key="1">
    <source>
        <dbReference type="EMBL" id="EDR01371.1"/>
    </source>
</evidence>
<organism evidence="2">
    <name type="scientific">Laccaria bicolor (strain S238N-H82 / ATCC MYA-4686)</name>
    <name type="common">Bicoloured deceiver</name>
    <name type="synonym">Laccaria laccata var. bicolor</name>
    <dbReference type="NCBI Taxonomy" id="486041"/>
    <lineage>
        <taxon>Eukaryota</taxon>
        <taxon>Fungi</taxon>
        <taxon>Dikarya</taxon>
        <taxon>Basidiomycota</taxon>
        <taxon>Agaricomycotina</taxon>
        <taxon>Agaricomycetes</taxon>
        <taxon>Agaricomycetidae</taxon>
        <taxon>Agaricales</taxon>
        <taxon>Agaricineae</taxon>
        <taxon>Hydnangiaceae</taxon>
        <taxon>Laccaria</taxon>
    </lineage>
</organism>
<sequence length="135" mass="14991">MHQTAAVRQLLDGLRNRWVFFSLAFCCEASVHFFRSIYSAFVLLLSPPSLYNHICVLSCGLCFPAISSETLVCCSATCLLFTLLFHPVEISPAIPVALIHLNFIRNPPPYVSVVCAQLGVEHPHILLTVRPLIPD</sequence>
<accession>B0DVF2</accession>
<gene>
    <name evidence="1" type="ORF">LACBIDRAFT_310950</name>
</gene>
<dbReference type="HOGENOM" id="CLU_1886129_0_0_1"/>
<dbReference type="InParanoid" id="B0DVF2"/>
<dbReference type="GeneID" id="6083602"/>
<name>B0DVF2_LACBS</name>
<protein>
    <submittedName>
        <fullName evidence="1">Predicted protein</fullName>
    </submittedName>
</protein>
<dbReference type="Proteomes" id="UP000001194">
    <property type="component" value="Unassembled WGS sequence"/>
</dbReference>
<dbReference type="KEGG" id="lbc:LACBIDRAFT_310950"/>
<reference evidence="1 2" key="1">
    <citation type="journal article" date="2008" name="Nature">
        <title>The genome of Laccaria bicolor provides insights into mycorrhizal symbiosis.</title>
        <authorList>
            <person name="Martin F."/>
            <person name="Aerts A."/>
            <person name="Ahren D."/>
            <person name="Brun A."/>
            <person name="Danchin E.G.J."/>
            <person name="Duchaussoy F."/>
            <person name="Gibon J."/>
            <person name="Kohler A."/>
            <person name="Lindquist E."/>
            <person name="Pereda V."/>
            <person name="Salamov A."/>
            <person name="Shapiro H.J."/>
            <person name="Wuyts J."/>
            <person name="Blaudez D."/>
            <person name="Buee M."/>
            <person name="Brokstein P."/>
            <person name="Canbaeck B."/>
            <person name="Cohen D."/>
            <person name="Courty P.E."/>
            <person name="Coutinho P.M."/>
            <person name="Delaruelle C."/>
            <person name="Detter J.C."/>
            <person name="Deveau A."/>
            <person name="DiFazio S."/>
            <person name="Duplessis S."/>
            <person name="Fraissinet-Tachet L."/>
            <person name="Lucic E."/>
            <person name="Frey-Klett P."/>
            <person name="Fourrey C."/>
            <person name="Feussner I."/>
            <person name="Gay G."/>
            <person name="Grimwood J."/>
            <person name="Hoegger P.J."/>
            <person name="Jain P."/>
            <person name="Kilaru S."/>
            <person name="Labbe J."/>
            <person name="Lin Y.C."/>
            <person name="Legue V."/>
            <person name="Le Tacon F."/>
            <person name="Marmeisse R."/>
            <person name="Melayah D."/>
            <person name="Montanini B."/>
            <person name="Muratet M."/>
            <person name="Nehls U."/>
            <person name="Niculita-Hirzel H."/>
            <person name="Oudot-Le Secq M.P."/>
            <person name="Peter M."/>
            <person name="Quesneville H."/>
            <person name="Rajashekar B."/>
            <person name="Reich M."/>
            <person name="Rouhier N."/>
            <person name="Schmutz J."/>
            <person name="Yin T."/>
            <person name="Chalot M."/>
            <person name="Henrissat B."/>
            <person name="Kuees U."/>
            <person name="Lucas S."/>
            <person name="Van de Peer Y."/>
            <person name="Podila G.K."/>
            <person name="Polle A."/>
            <person name="Pukkila P.J."/>
            <person name="Richardson P.M."/>
            <person name="Rouze P."/>
            <person name="Sanders I.R."/>
            <person name="Stajich J.E."/>
            <person name="Tunlid A."/>
            <person name="Tuskan G."/>
            <person name="Grigoriev I.V."/>
        </authorList>
    </citation>
    <scope>NUCLEOTIDE SEQUENCE [LARGE SCALE GENOMIC DNA]</scope>
    <source>
        <strain evidence="2">S238N-H82 / ATCC MYA-4686</strain>
    </source>
</reference>